<dbReference type="AlphaFoldDB" id="A0A0L7K557"/>
<protein>
    <submittedName>
        <fullName evidence="1">Uncharacterized protein</fullName>
    </submittedName>
</protein>
<evidence type="ECO:0000313" key="1">
    <source>
        <dbReference type="EMBL" id="KOB57875.1"/>
    </source>
</evidence>
<accession>A0A0L7K557</accession>
<keyword evidence="2" id="KW-1185">Reference proteome</keyword>
<dbReference type="EMBL" id="JTDY01010929">
    <property type="protein sequence ID" value="KOB57875.1"/>
    <property type="molecule type" value="Genomic_DNA"/>
</dbReference>
<dbReference type="Proteomes" id="UP000037510">
    <property type="component" value="Unassembled WGS sequence"/>
</dbReference>
<feature type="non-terminal residue" evidence="1">
    <location>
        <position position="1"/>
    </location>
</feature>
<name>A0A0L7K557_OPEBR</name>
<gene>
    <name evidence="1" type="ORF">OBRU01_24147</name>
</gene>
<comment type="caution">
    <text evidence="1">The sequence shown here is derived from an EMBL/GenBank/DDBJ whole genome shotgun (WGS) entry which is preliminary data.</text>
</comment>
<organism evidence="1 2">
    <name type="scientific">Operophtera brumata</name>
    <name type="common">Winter moth</name>
    <name type="synonym">Phalaena brumata</name>
    <dbReference type="NCBI Taxonomy" id="104452"/>
    <lineage>
        <taxon>Eukaryota</taxon>
        <taxon>Metazoa</taxon>
        <taxon>Ecdysozoa</taxon>
        <taxon>Arthropoda</taxon>
        <taxon>Hexapoda</taxon>
        <taxon>Insecta</taxon>
        <taxon>Pterygota</taxon>
        <taxon>Neoptera</taxon>
        <taxon>Endopterygota</taxon>
        <taxon>Lepidoptera</taxon>
        <taxon>Glossata</taxon>
        <taxon>Ditrysia</taxon>
        <taxon>Geometroidea</taxon>
        <taxon>Geometridae</taxon>
        <taxon>Larentiinae</taxon>
        <taxon>Operophtera</taxon>
    </lineage>
</organism>
<evidence type="ECO:0000313" key="2">
    <source>
        <dbReference type="Proteomes" id="UP000037510"/>
    </source>
</evidence>
<reference evidence="1 2" key="1">
    <citation type="journal article" date="2015" name="Genome Biol. Evol.">
        <title>The genome of winter moth (Operophtera brumata) provides a genomic perspective on sexual dimorphism and phenology.</title>
        <authorList>
            <person name="Derks M.F."/>
            <person name="Smit S."/>
            <person name="Salis L."/>
            <person name="Schijlen E."/>
            <person name="Bossers A."/>
            <person name="Mateman C."/>
            <person name="Pijl A.S."/>
            <person name="de Ridder D."/>
            <person name="Groenen M.A."/>
            <person name="Visser M.E."/>
            <person name="Megens H.J."/>
        </authorList>
    </citation>
    <scope>NUCLEOTIDE SEQUENCE [LARGE SCALE GENOMIC DNA]</scope>
    <source>
        <strain evidence="1">WM2013NL</strain>
        <tissue evidence="1">Head and thorax</tissue>
    </source>
</reference>
<proteinExistence type="predicted"/>
<sequence>FILVRTTDTTLYVIRHQAVDIDFPRPSDGSTDSVYFLLVPENGLLSYENPNYHLDPSRLESALYGDLYDMDKDEYSYLDNRSLRALCPLKKQLKPCKNARLVALCNIAAGVATELHFRFGVAHYDYVALRTRRYSVLRNTLRYCTDFIASWIPSGMSYCCILFEPKTVRYMDYTYLLASIYPYLGLRCWLIT</sequence>